<proteinExistence type="inferred from homology"/>
<comment type="catalytic activity">
    <reaction evidence="10 11">
        <text>dTMP + ATP = dTDP + ADP</text>
        <dbReference type="Rhea" id="RHEA:13517"/>
        <dbReference type="ChEBI" id="CHEBI:30616"/>
        <dbReference type="ChEBI" id="CHEBI:58369"/>
        <dbReference type="ChEBI" id="CHEBI:63528"/>
        <dbReference type="ChEBI" id="CHEBI:456216"/>
        <dbReference type="EC" id="2.7.4.9"/>
    </reaction>
</comment>
<evidence type="ECO:0000256" key="11">
    <source>
        <dbReference type="HAMAP-Rule" id="MF_00165"/>
    </source>
</evidence>
<keyword evidence="5 11" id="KW-0545">Nucleotide biosynthesis</keyword>
<keyword evidence="7 11" id="KW-0418">Kinase</keyword>
<dbReference type="PROSITE" id="PS01331">
    <property type="entry name" value="THYMIDYLATE_KINASE"/>
    <property type="match status" value="1"/>
</dbReference>
<dbReference type="InterPro" id="IPR018094">
    <property type="entry name" value="Thymidylate_kinase"/>
</dbReference>
<dbReference type="PANTHER" id="PTHR10344:SF4">
    <property type="entry name" value="UMP-CMP KINASE 2, MITOCHONDRIAL"/>
    <property type="match status" value="1"/>
</dbReference>
<evidence type="ECO:0000256" key="10">
    <source>
        <dbReference type="ARBA" id="ARBA00048743"/>
    </source>
</evidence>
<accession>A0A832ZG01</accession>
<dbReference type="SUPFAM" id="SSF52540">
    <property type="entry name" value="P-loop containing nucleoside triphosphate hydrolases"/>
    <property type="match status" value="1"/>
</dbReference>
<evidence type="ECO:0000256" key="8">
    <source>
        <dbReference type="ARBA" id="ARBA00022840"/>
    </source>
</evidence>
<comment type="caution">
    <text evidence="13">The sequence shown here is derived from an EMBL/GenBank/DDBJ whole genome shotgun (WGS) entry which is preliminary data.</text>
</comment>
<dbReference type="EC" id="2.7.4.9" evidence="2 11"/>
<dbReference type="GO" id="GO:0005737">
    <property type="term" value="C:cytoplasm"/>
    <property type="evidence" value="ECO:0007669"/>
    <property type="project" value="TreeGrafter"/>
</dbReference>
<reference evidence="13" key="1">
    <citation type="journal article" date="2020" name="ISME J.">
        <title>Gammaproteobacteria mediating utilization of methyl-, sulfur- and petroleum organic compounds in deep ocean hydrothermal plumes.</title>
        <authorList>
            <person name="Zhou Z."/>
            <person name="Liu Y."/>
            <person name="Pan J."/>
            <person name="Cron B.R."/>
            <person name="Toner B.M."/>
            <person name="Anantharaman K."/>
            <person name="Breier J.A."/>
            <person name="Dick G.J."/>
            <person name="Li M."/>
        </authorList>
    </citation>
    <scope>NUCLEOTIDE SEQUENCE</scope>
    <source>
        <strain evidence="13">SZUA-1476</strain>
    </source>
</reference>
<dbReference type="GO" id="GO:0006235">
    <property type="term" value="P:dTTP biosynthetic process"/>
    <property type="evidence" value="ECO:0007669"/>
    <property type="project" value="UniProtKB-UniRule"/>
</dbReference>
<dbReference type="Pfam" id="PF02223">
    <property type="entry name" value="Thymidylate_kin"/>
    <property type="match status" value="1"/>
</dbReference>
<dbReference type="PANTHER" id="PTHR10344">
    <property type="entry name" value="THYMIDYLATE KINASE"/>
    <property type="match status" value="1"/>
</dbReference>
<evidence type="ECO:0000256" key="9">
    <source>
        <dbReference type="ARBA" id="ARBA00029962"/>
    </source>
</evidence>
<dbReference type="NCBIfam" id="TIGR00041">
    <property type="entry name" value="DTMP_kinase"/>
    <property type="match status" value="1"/>
</dbReference>
<protein>
    <recommendedName>
        <fullName evidence="3 11">Probable thymidylate kinase</fullName>
        <ecNumber evidence="2 11">2.7.4.9</ecNumber>
    </recommendedName>
    <alternativeName>
        <fullName evidence="9 11">dTMP kinase</fullName>
    </alternativeName>
</protein>
<sequence length="218" mass="24916">MGIFIVLEGIDGAGKSTQARLLAKWFEKRGYDVVLTKEPTDTAFGKLIRRLVLTGGKEGIIDGAKISHEAEALLFAADRAEHVKKLIEPSLKAGKVVISDRYFYSSLAYQWARGLDLDWLINLNKFAIRPDLVILLDLPVKESMKRINGRQLKSEFDKIVELQKKVRENYLKLAEMFPEMKIVNALAPIEDIHNDIVALVEHEILKVRQCRYHHHSDR</sequence>
<dbReference type="InterPro" id="IPR018095">
    <property type="entry name" value="Thymidylate_kin_CS"/>
</dbReference>
<gene>
    <name evidence="11" type="primary">tmk</name>
    <name evidence="13" type="ORF">EYH24_05750</name>
</gene>
<name>A0A832ZG01_9EURY</name>
<feature type="domain" description="Thymidylate kinase-like" evidence="12">
    <location>
        <begin position="7"/>
        <end position="196"/>
    </location>
</feature>
<evidence type="ECO:0000256" key="3">
    <source>
        <dbReference type="ARBA" id="ARBA00013355"/>
    </source>
</evidence>
<dbReference type="GO" id="GO:0004798">
    <property type="term" value="F:dTMP kinase activity"/>
    <property type="evidence" value="ECO:0007669"/>
    <property type="project" value="UniProtKB-UniRule"/>
</dbReference>
<evidence type="ECO:0000256" key="5">
    <source>
        <dbReference type="ARBA" id="ARBA00022727"/>
    </source>
</evidence>
<dbReference type="HAMAP" id="MF_00165">
    <property type="entry name" value="Thymidylate_kinase"/>
    <property type="match status" value="1"/>
</dbReference>
<dbReference type="EMBL" id="DQUR01000192">
    <property type="protein sequence ID" value="HIP89416.1"/>
    <property type="molecule type" value="Genomic_DNA"/>
</dbReference>
<evidence type="ECO:0000256" key="2">
    <source>
        <dbReference type="ARBA" id="ARBA00012980"/>
    </source>
</evidence>
<dbReference type="CDD" id="cd01672">
    <property type="entry name" value="TMPK"/>
    <property type="match status" value="1"/>
</dbReference>
<keyword evidence="6 11" id="KW-0547">Nucleotide-binding</keyword>
<dbReference type="AlphaFoldDB" id="A0A832ZG01"/>
<evidence type="ECO:0000256" key="7">
    <source>
        <dbReference type="ARBA" id="ARBA00022777"/>
    </source>
</evidence>
<organism evidence="13 14">
    <name type="scientific">Thermococcus paralvinellae</name>
    <dbReference type="NCBI Taxonomy" id="582419"/>
    <lineage>
        <taxon>Archaea</taxon>
        <taxon>Methanobacteriati</taxon>
        <taxon>Methanobacteriota</taxon>
        <taxon>Thermococci</taxon>
        <taxon>Thermococcales</taxon>
        <taxon>Thermococcaceae</taxon>
        <taxon>Thermococcus</taxon>
    </lineage>
</organism>
<evidence type="ECO:0000256" key="6">
    <source>
        <dbReference type="ARBA" id="ARBA00022741"/>
    </source>
</evidence>
<evidence type="ECO:0000259" key="12">
    <source>
        <dbReference type="Pfam" id="PF02223"/>
    </source>
</evidence>
<dbReference type="InterPro" id="IPR027417">
    <property type="entry name" value="P-loop_NTPase"/>
</dbReference>
<dbReference type="InterPro" id="IPR039430">
    <property type="entry name" value="Thymidylate_kin-like_dom"/>
</dbReference>
<comment type="similarity">
    <text evidence="1 11">Belongs to the thymidylate kinase family.</text>
</comment>
<evidence type="ECO:0000313" key="13">
    <source>
        <dbReference type="EMBL" id="HIP89416.1"/>
    </source>
</evidence>
<keyword evidence="4 11" id="KW-0808">Transferase</keyword>
<dbReference type="FunFam" id="3.40.50.300:FF:000225">
    <property type="entry name" value="Thymidylate kinase"/>
    <property type="match status" value="1"/>
</dbReference>
<evidence type="ECO:0000256" key="1">
    <source>
        <dbReference type="ARBA" id="ARBA00009776"/>
    </source>
</evidence>
<feature type="binding site" evidence="11">
    <location>
        <begin position="9"/>
        <end position="16"/>
    </location>
    <ligand>
        <name>ATP</name>
        <dbReference type="ChEBI" id="CHEBI:30616"/>
    </ligand>
</feature>
<dbReference type="Proteomes" id="UP000653692">
    <property type="component" value="Unassembled WGS sequence"/>
</dbReference>
<keyword evidence="8 11" id="KW-0067">ATP-binding</keyword>
<dbReference type="GO" id="GO:0006227">
    <property type="term" value="P:dUDP biosynthetic process"/>
    <property type="evidence" value="ECO:0007669"/>
    <property type="project" value="TreeGrafter"/>
</dbReference>
<evidence type="ECO:0000313" key="14">
    <source>
        <dbReference type="Proteomes" id="UP000653692"/>
    </source>
</evidence>
<dbReference type="Gene3D" id="3.40.50.300">
    <property type="entry name" value="P-loop containing nucleotide triphosphate hydrolases"/>
    <property type="match status" value="1"/>
</dbReference>
<dbReference type="GO" id="GO:0005524">
    <property type="term" value="F:ATP binding"/>
    <property type="evidence" value="ECO:0007669"/>
    <property type="project" value="UniProtKB-UniRule"/>
</dbReference>
<dbReference type="GO" id="GO:0006233">
    <property type="term" value="P:dTDP biosynthetic process"/>
    <property type="evidence" value="ECO:0007669"/>
    <property type="project" value="InterPro"/>
</dbReference>
<evidence type="ECO:0000256" key="4">
    <source>
        <dbReference type="ARBA" id="ARBA00022679"/>
    </source>
</evidence>